<feature type="compositionally biased region" description="Basic and acidic residues" evidence="1">
    <location>
        <begin position="85"/>
        <end position="96"/>
    </location>
</feature>
<feature type="region of interest" description="Disordered" evidence="1">
    <location>
        <begin position="58"/>
        <end position="325"/>
    </location>
</feature>
<dbReference type="GeneID" id="41965909"/>
<dbReference type="KEGG" id="pgri:PgNI_11030"/>
<gene>
    <name evidence="3" type="ORF">PgNI_11030</name>
</gene>
<proteinExistence type="predicted"/>
<feature type="compositionally biased region" description="Acidic residues" evidence="1">
    <location>
        <begin position="259"/>
        <end position="272"/>
    </location>
</feature>
<feature type="compositionally biased region" description="Basic and acidic residues" evidence="1">
    <location>
        <begin position="247"/>
        <end position="258"/>
    </location>
</feature>
<evidence type="ECO:0000313" key="2">
    <source>
        <dbReference type="Proteomes" id="UP000515153"/>
    </source>
</evidence>
<evidence type="ECO:0000313" key="3">
    <source>
        <dbReference type="RefSeq" id="XP_030979766.1"/>
    </source>
</evidence>
<dbReference type="RefSeq" id="XP_030979766.1">
    <property type="nucleotide sequence ID" value="XM_031131004.1"/>
</dbReference>
<keyword evidence="2" id="KW-1185">Reference proteome</keyword>
<feature type="compositionally biased region" description="Basic and acidic residues" evidence="1">
    <location>
        <begin position="174"/>
        <end position="188"/>
    </location>
</feature>
<organism evidence="2 3">
    <name type="scientific">Pyricularia grisea</name>
    <name type="common">Crabgrass-specific blast fungus</name>
    <name type="synonym">Magnaporthe grisea</name>
    <dbReference type="NCBI Taxonomy" id="148305"/>
    <lineage>
        <taxon>Eukaryota</taxon>
        <taxon>Fungi</taxon>
        <taxon>Dikarya</taxon>
        <taxon>Ascomycota</taxon>
        <taxon>Pezizomycotina</taxon>
        <taxon>Sordariomycetes</taxon>
        <taxon>Sordariomycetidae</taxon>
        <taxon>Magnaporthales</taxon>
        <taxon>Pyriculariaceae</taxon>
        <taxon>Pyricularia</taxon>
    </lineage>
</organism>
<dbReference type="AlphaFoldDB" id="A0A6P8AXX0"/>
<reference evidence="2 3" key="1">
    <citation type="journal article" date="2019" name="Mol. Biol. Evol.">
        <title>Blast fungal genomes show frequent chromosomal changes, gene gains and losses, and effector gene turnover.</title>
        <authorList>
            <person name="Gomez Luciano L.B."/>
            <person name="Jason Tsai I."/>
            <person name="Chuma I."/>
            <person name="Tosa Y."/>
            <person name="Chen Y.H."/>
            <person name="Li J.Y."/>
            <person name="Li M.Y."/>
            <person name="Jade Lu M.Y."/>
            <person name="Nakayashiki H."/>
            <person name="Li W.H."/>
        </authorList>
    </citation>
    <scope>NUCLEOTIDE SEQUENCE [LARGE SCALE GENOMIC DNA]</scope>
    <source>
        <strain evidence="2 3">NI907</strain>
    </source>
</reference>
<reference evidence="3" key="3">
    <citation type="submission" date="2025-08" db="UniProtKB">
        <authorList>
            <consortium name="RefSeq"/>
        </authorList>
    </citation>
    <scope>IDENTIFICATION</scope>
    <source>
        <strain evidence="3">NI907</strain>
    </source>
</reference>
<feature type="compositionally biased region" description="Acidic residues" evidence="1">
    <location>
        <begin position="211"/>
        <end position="223"/>
    </location>
</feature>
<dbReference type="Proteomes" id="UP000515153">
    <property type="component" value="Chromosome VII"/>
</dbReference>
<feature type="compositionally biased region" description="Basic and acidic residues" evidence="1">
    <location>
        <begin position="143"/>
        <end position="154"/>
    </location>
</feature>
<evidence type="ECO:0000256" key="1">
    <source>
        <dbReference type="SAM" id="MobiDB-lite"/>
    </source>
</evidence>
<feature type="compositionally biased region" description="Acidic residues" evidence="1">
    <location>
        <begin position="296"/>
        <end position="309"/>
    </location>
</feature>
<name>A0A6P8AXX0_PYRGI</name>
<reference evidence="3" key="2">
    <citation type="submission" date="2019-10" db="EMBL/GenBank/DDBJ databases">
        <authorList>
            <consortium name="NCBI Genome Project"/>
        </authorList>
    </citation>
    <scope>NUCLEOTIDE SEQUENCE</scope>
    <source>
        <strain evidence="3">NI907</strain>
    </source>
</reference>
<accession>A0A6P8AXX0</accession>
<protein>
    <submittedName>
        <fullName evidence="3">Uncharacterized protein</fullName>
    </submittedName>
</protein>
<feature type="region of interest" description="Disordered" evidence="1">
    <location>
        <begin position="339"/>
        <end position="364"/>
    </location>
</feature>
<feature type="region of interest" description="Disordered" evidence="1">
    <location>
        <begin position="1"/>
        <end position="46"/>
    </location>
</feature>
<sequence length="503" mass="55717">MTTIFSASGGRMRTRSQAQVSDKRSADELEGAPFNTAKRSKTCGGRRQVLQPISIKEEVKEDASIKSESASPVRLTLRNTQAMSRRRDPQAWDDGMHLPPSPPYPSTTNQSSSPAGRLASRLTAKLRSRKARTEIGIAPKIENSSRTRQEDEVTARGVSGRQGSTAAPSITVLRQEEQRREEDLKILREQIASHYPSSGSWSDGYVANSELESEDGSSSGEDDTGSRSNDTKSIQERSSDINDSEDSEHVDNDSKDSSSDSDDTESDEDENEALVRVRSRLRLAMCRVASPVPKEEDGDTTDSKDEDEHDAAPSPAKIETDDHVIKSSFSVASSSAVCSTCGDSEASEDDDSESHADNVPIDIESNIPIYNDEEDAHTRLNEALRRAPAPSPLSEHHTAVNQSIHNEVQLQSPAHIIQRRQQQDGVINQDEDLNAARFQSSSPPRAYDYDEYRLRARYLEQFKGMTAAQLDEAGRDLDYVARKLNSKRSAYEMALHERAFPRY</sequence>
<feature type="compositionally biased region" description="Basic and acidic residues" evidence="1">
    <location>
        <begin position="229"/>
        <end position="240"/>
    </location>
</feature>